<dbReference type="CDD" id="cd00383">
    <property type="entry name" value="trans_reg_C"/>
    <property type="match status" value="1"/>
</dbReference>
<dbReference type="InterPro" id="IPR011006">
    <property type="entry name" value="CheY-like_superfamily"/>
</dbReference>
<keyword evidence="5" id="KW-0804">Transcription</keyword>
<sequence>MELKGKSILIVEDDPKIRQLIKIYLEQAGYEVWEAKDGVEGQTMFEHVDPCFLIMDLMLPEQSGEELCQWIRQDMKSDVPIIMVTAKVDKQDRIKGLQMGADDYVIKPFSPQELVARVETVLRRTANRCSKISFRGLTIKPLRGEVKYNGEIINLTQHEFKLLHFLMKHPNQILSRDQILEELYPNDEKLVIERTVDVHISKLREKLSEFSGMPDFIDTVRGMGYRFVAL</sequence>
<feature type="DNA-binding region" description="OmpR/PhoB-type" evidence="7">
    <location>
        <begin position="129"/>
        <end position="229"/>
    </location>
</feature>
<dbReference type="Proteomes" id="UP001596250">
    <property type="component" value="Unassembled WGS sequence"/>
</dbReference>
<accession>A0ABW1IPF1</accession>
<keyword evidence="3" id="KW-0805">Transcription regulation</keyword>
<name>A0ABW1IPF1_9BACL</name>
<dbReference type="Gene3D" id="1.10.10.10">
    <property type="entry name" value="Winged helix-like DNA-binding domain superfamily/Winged helix DNA-binding domain"/>
    <property type="match status" value="1"/>
</dbReference>
<dbReference type="SUPFAM" id="SSF52172">
    <property type="entry name" value="CheY-like"/>
    <property type="match status" value="1"/>
</dbReference>
<protein>
    <submittedName>
        <fullName evidence="10">Response regulator transcription factor</fullName>
    </submittedName>
</protein>
<evidence type="ECO:0000256" key="3">
    <source>
        <dbReference type="ARBA" id="ARBA00023015"/>
    </source>
</evidence>
<evidence type="ECO:0000259" key="8">
    <source>
        <dbReference type="PROSITE" id="PS50110"/>
    </source>
</evidence>
<dbReference type="Pfam" id="PF00072">
    <property type="entry name" value="Response_reg"/>
    <property type="match status" value="1"/>
</dbReference>
<dbReference type="Gene3D" id="3.40.50.2300">
    <property type="match status" value="1"/>
</dbReference>
<evidence type="ECO:0000256" key="4">
    <source>
        <dbReference type="ARBA" id="ARBA00023125"/>
    </source>
</evidence>
<gene>
    <name evidence="10" type="ORF">ACFPXP_09440</name>
</gene>
<reference evidence="11" key="1">
    <citation type="journal article" date="2019" name="Int. J. Syst. Evol. Microbiol.">
        <title>The Global Catalogue of Microorganisms (GCM) 10K type strain sequencing project: providing services to taxonomists for standard genome sequencing and annotation.</title>
        <authorList>
            <consortium name="The Broad Institute Genomics Platform"/>
            <consortium name="The Broad Institute Genome Sequencing Center for Infectious Disease"/>
            <person name="Wu L."/>
            <person name="Ma J."/>
        </authorList>
    </citation>
    <scope>NUCLEOTIDE SEQUENCE [LARGE SCALE GENOMIC DNA]</scope>
    <source>
        <strain evidence="11">CCM 8749</strain>
    </source>
</reference>
<evidence type="ECO:0000259" key="9">
    <source>
        <dbReference type="PROSITE" id="PS51755"/>
    </source>
</evidence>
<dbReference type="InterPro" id="IPR036388">
    <property type="entry name" value="WH-like_DNA-bd_sf"/>
</dbReference>
<dbReference type="InterPro" id="IPR016032">
    <property type="entry name" value="Sig_transdc_resp-reg_C-effctor"/>
</dbReference>
<evidence type="ECO:0000313" key="11">
    <source>
        <dbReference type="Proteomes" id="UP001596250"/>
    </source>
</evidence>
<proteinExistence type="predicted"/>
<evidence type="ECO:0000256" key="5">
    <source>
        <dbReference type="ARBA" id="ARBA00023163"/>
    </source>
</evidence>
<evidence type="ECO:0000256" key="1">
    <source>
        <dbReference type="ARBA" id="ARBA00022553"/>
    </source>
</evidence>
<feature type="domain" description="Response regulatory" evidence="8">
    <location>
        <begin position="7"/>
        <end position="122"/>
    </location>
</feature>
<evidence type="ECO:0000256" key="7">
    <source>
        <dbReference type="PROSITE-ProRule" id="PRU01091"/>
    </source>
</evidence>
<dbReference type="CDD" id="cd17574">
    <property type="entry name" value="REC_OmpR"/>
    <property type="match status" value="1"/>
</dbReference>
<dbReference type="InterPro" id="IPR001789">
    <property type="entry name" value="Sig_transdc_resp-reg_receiver"/>
</dbReference>
<dbReference type="EMBL" id="JBHSQV010000124">
    <property type="protein sequence ID" value="MFC5986639.1"/>
    <property type="molecule type" value="Genomic_DNA"/>
</dbReference>
<evidence type="ECO:0000256" key="6">
    <source>
        <dbReference type="PROSITE-ProRule" id="PRU00169"/>
    </source>
</evidence>
<dbReference type="InterPro" id="IPR039420">
    <property type="entry name" value="WalR-like"/>
</dbReference>
<feature type="domain" description="OmpR/PhoB-type" evidence="9">
    <location>
        <begin position="129"/>
        <end position="229"/>
    </location>
</feature>
<keyword evidence="11" id="KW-1185">Reference proteome</keyword>
<dbReference type="Pfam" id="PF00486">
    <property type="entry name" value="Trans_reg_C"/>
    <property type="match status" value="1"/>
</dbReference>
<dbReference type="RefSeq" id="WP_379893966.1">
    <property type="nucleotide sequence ID" value="NZ_CBCSCT010000085.1"/>
</dbReference>
<dbReference type="SUPFAM" id="SSF46894">
    <property type="entry name" value="C-terminal effector domain of the bipartite response regulators"/>
    <property type="match status" value="1"/>
</dbReference>
<dbReference type="PANTHER" id="PTHR48111:SF40">
    <property type="entry name" value="PHOSPHATE REGULON TRANSCRIPTIONAL REGULATORY PROTEIN PHOB"/>
    <property type="match status" value="1"/>
</dbReference>
<comment type="caution">
    <text evidence="10">The sequence shown here is derived from an EMBL/GenBank/DDBJ whole genome shotgun (WGS) entry which is preliminary data.</text>
</comment>
<dbReference type="PANTHER" id="PTHR48111">
    <property type="entry name" value="REGULATOR OF RPOS"/>
    <property type="match status" value="1"/>
</dbReference>
<keyword evidence="4 7" id="KW-0238">DNA-binding</keyword>
<keyword evidence="1 6" id="KW-0597">Phosphoprotein</keyword>
<evidence type="ECO:0000256" key="2">
    <source>
        <dbReference type="ARBA" id="ARBA00023012"/>
    </source>
</evidence>
<keyword evidence="2" id="KW-0902">Two-component regulatory system</keyword>
<dbReference type="SMART" id="SM00448">
    <property type="entry name" value="REC"/>
    <property type="match status" value="1"/>
</dbReference>
<evidence type="ECO:0000313" key="10">
    <source>
        <dbReference type="EMBL" id="MFC5986639.1"/>
    </source>
</evidence>
<dbReference type="Gene3D" id="6.10.250.690">
    <property type="match status" value="1"/>
</dbReference>
<dbReference type="PROSITE" id="PS51755">
    <property type="entry name" value="OMPR_PHOB"/>
    <property type="match status" value="1"/>
</dbReference>
<organism evidence="10 11">
    <name type="scientific">Marinicrinis lubricantis</name>
    <dbReference type="NCBI Taxonomy" id="2086470"/>
    <lineage>
        <taxon>Bacteria</taxon>
        <taxon>Bacillati</taxon>
        <taxon>Bacillota</taxon>
        <taxon>Bacilli</taxon>
        <taxon>Bacillales</taxon>
        <taxon>Paenibacillaceae</taxon>
    </lineage>
</organism>
<feature type="modified residue" description="4-aspartylphosphate" evidence="6">
    <location>
        <position position="56"/>
    </location>
</feature>
<dbReference type="InterPro" id="IPR001867">
    <property type="entry name" value="OmpR/PhoB-type_DNA-bd"/>
</dbReference>
<dbReference type="PROSITE" id="PS50110">
    <property type="entry name" value="RESPONSE_REGULATORY"/>
    <property type="match status" value="1"/>
</dbReference>
<dbReference type="SMART" id="SM00862">
    <property type="entry name" value="Trans_reg_C"/>
    <property type="match status" value="1"/>
</dbReference>